<dbReference type="OrthoDB" id="9788285at2"/>
<keyword evidence="3 11" id="KW-0633">Potassium transport</keyword>
<evidence type="ECO:0000256" key="1">
    <source>
        <dbReference type="ARBA" id="ARBA00022448"/>
    </source>
</evidence>
<keyword evidence="14" id="KW-1185">Reference proteome</keyword>
<keyword evidence="1 11" id="KW-0813">Transport</keyword>
<feature type="region of interest" description="Disordered" evidence="12">
    <location>
        <begin position="66"/>
        <end position="107"/>
    </location>
</feature>
<evidence type="ECO:0000256" key="4">
    <source>
        <dbReference type="ARBA" id="ARBA00022692"/>
    </source>
</evidence>
<dbReference type="EMBL" id="CM000913">
    <property type="protein sequence ID" value="EFG10581.1"/>
    <property type="molecule type" value="Genomic_DNA"/>
</dbReference>
<evidence type="ECO:0000313" key="13">
    <source>
        <dbReference type="EMBL" id="EFG10581.1"/>
    </source>
</evidence>
<keyword evidence="8 11" id="KW-1133">Transmembrane helix</keyword>
<evidence type="ECO:0000256" key="8">
    <source>
        <dbReference type="ARBA" id="ARBA00022989"/>
    </source>
</evidence>
<dbReference type="GO" id="GO:0016787">
    <property type="term" value="F:hydrolase activity"/>
    <property type="evidence" value="ECO:0007669"/>
    <property type="project" value="UniProtKB-KW"/>
</dbReference>
<dbReference type="AlphaFoldDB" id="E2Q1F5"/>
<evidence type="ECO:0000313" key="14">
    <source>
        <dbReference type="Proteomes" id="UP000002357"/>
    </source>
</evidence>
<keyword evidence="9 11" id="KW-0406">Ion transport</keyword>
<keyword evidence="2 11" id="KW-1003">Cell membrane</keyword>
<dbReference type="KEGG" id="sclf:BB341_00975"/>
<evidence type="ECO:0000256" key="11">
    <source>
        <dbReference type="HAMAP-Rule" id="MF_00276"/>
    </source>
</evidence>
<dbReference type="PANTHER" id="PTHR30042">
    <property type="entry name" value="POTASSIUM-TRANSPORTING ATPASE C CHAIN"/>
    <property type="match status" value="1"/>
</dbReference>
<dbReference type="NCBIfam" id="TIGR00681">
    <property type="entry name" value="kdpC"/>
    <property type="match status" value="1"/>
</dbReference>
<dbReference type="Proteomes" id="UP000002357">
    <property type="component" value="Chromosome"/>
</dbReference>
<evidence type="ECO:0000256" key="2">
    <source>
        <dbReference type="ARBA" id="ARBA00022475"/>
    </source>
</evidence>
<evidence type="ECO:0000256" key="6">
    <source>
        <dbReference type="ARBA" id="ARBA00022840"/>
    </source>
</evidence>
<keyword evidence="7 11" id="KW-0630">Potassium</keyword>
<dbReference type="NCBIfam" id="NF001454">
    <property type="entry name" value="PRK00315.1"/>
    <property type="match status" value="1"/>
</dbReference>
<sequence>MSYRPPPALRRHLAALRLLLVFTVVTGVAYPLAVTGVALLVLPGRAEGSLLRVDGRAVASRLIGQSFDRPGAGPARPDPRWFQPRPSAAGPPAYDGTASGASNLGPDNPVLVERVRERRAAVAAFDGVPPRTVPADALTASGSGLDPHISPAYAQQQAARVARARGLAADRVRALVAHRVEGRDLGFLGEPGVNVVELNLALDRLG</sequence>
<dbReference type="GO" id="GO:0008556">
    <property type="term" value="F:P-type potassium transmembrane transporter activity"/>
    <property type="evidence" value="ECO:0007669"/>
    <property type="project" value="InterPro"/>
</dbReference>
<evidence type="ECO:0000256" key="9">
    <source>
        <dbReference type="ARBA" id="ARBA00023065"/>
    </source>
</evidence>
<keyword evidence="4 11" id="KW-0812">Transmembrane</keyword>
<dbReference type="RefSeq" id="WP_003962688.1">
    <property type="nucleotide sequence ID" value="NZ_CM000913.1"/>
</dbReference>
<keyword evidence="10 11" id="KW-0472">Membrane</keyword>
<keyword evidence="13" id="KW-0378">Hydrolase</keyword>
<protein>
    <recommendedName>
        <fullName evidence="11">Potassium-transporting ATPase KdpC subunit</fullName>
    </recommendedName>
    <alternativeName>
        <fullName evidence="11">ATP phosphohydrolase [potassium-transporting] C chain</fullName>
    </alternativeName>
    <alternativeName>
        <fullName evidence="11">Potassium-binding and translocating subunit C</fullName>
    </alternativeName>
    <alternativeName>
        <fullName evidence="11">Potassium-translocating ATPase C chain</fullName>
    </alternativeName>
</protein>
<keyword evidence="5 11" id="KW-0547">Nucleotide-binding</keyword>
<keyword evidence="6 11" id="KW-0067">ATP-binding</keyword>
<organism evidence="13 14">
    <name type="scientific">Streptomyces clavuligerus</name>
    <dbReference type="NCBI Taxonomy" id="1901"/>
    <lineage>
        <taxon>Bacteria</taxon>
        <taxon>Bacillati</taxon>
        <taxon>Actinomycetota</taxon>
        <taxon>Actinomycetes</taxon>
        <taxon>Kitasatosporales</taxon>
        <taxon>Streptomycetaceae</taxon>
        <taxon>Streptomyces</taxon>
    </lineage>
</organism>
<reference evidence="13 14" key="1">
    <citation type="journal article" date="2010" name="Genome Biol. Evol.">
        <title>The sequence of a 1.8-mb bacterial linear plasmid reveals a rich evolutionary reservoir of secondary metabolic pathways.</title>
        <authorList>
            <person name="Medema M.H."/>
            <person name="Trefzer A."/>
            <person name="Kovalchuk A."/>
            <person name="van den Berg M."/>
            <person name="Mueller U."/>
            <person name="Heijne W."/>
            <person name="Wu L."/>
            <person name="Alam M.T."/>
            <person name="Ronning C.M."/>
            <person name="Nierman W.C."/>
            <person name="Bovenberg R.A.L."/>
            <person name="Breitling R."/>
            <person name="Takano E."/>
        </authorList>
    </citation>
    <scope>NUCLEOTIDE SEQUENCE [LARGE SCALE GENOMIC DNA]</scope>
    <source>
        <strain evidence="14">ATCC 27064 / DSM 738 / JCM 4710 / NBRC 13307 / NCIMB 12785 / NRRL 3585 / VKM Ac-602</strain>
    </source>
</reference>
<dbReference type="PIRSF" id="PIRSF001296">
    <property type="entry name" value="K_ATPase_KdpC"/>
    <property type="match status" value="1"/>
</dbReference>
<evidence type="ECO:0000256" key="7">
    <source>
        <dbReference type="ARBA" id="ARBA00022958"/>
    </source>
</evidence>
<dbReference type="Pfam" id="PF02669">
    <property type="entry name" value="KdpC"/>
    <property type="match status" value="1"/>
</dbReference>
<dbReference type="PANTHER" id="PTHR30042:SF2">
    <property type="entry name" value="POTASSIUM-TRANSPORTING ATPASE KDPC SUBUNIT"/>
    <property type="match status" value="1"/>
</dbReference>
<dbReference type="GO" id="GO:0005524">
    <property type="term" value="F:ATP binding"/>
    <property type="evidence" value="ECO:0007669"/>
    <property type="project" value="UniProtKB-UniRule"/>
</dbReference>
<dbReference type="STRING" id="1901.BB341_00975"/>
<evidence type="ECO:0000256" key="10">
    <source>
        <dbReference type="ARBA" id="ARBA00023136"/>
    </source>
</evidence>
<dbReference type="eggNOG" id="COG2156">
    <property type="taxonomic scope" value="Bacteria"/>
</dbReference>
<comment type="subcellular location">
    <subcellularLocation>
        <location evidence="11">Cell membrane</location>
        <topology evidence="11">Single-pass membrane protein</topology>
    </subcellularLocation>
</comment>
<dbReference type="GeneID" id="93728096"/>
<proteinExistence type="inferred from homology"/>
<comment type="similarity">
    <text evidence="11">Belongs to the KdpC family.</text>
</comment>
<dbReference type="GO" id="GO:0005886">
    <property type="term" value="C:plasma membrane"/>
    <property type="evidence" value="ECO:0007669"/>
    <property type="project" value="UniProtKB-SubCell"/>
</dbReference>
<evidence type="ECO:0000256" key="12">
    <source>
        <dbReference type="SAM" id="MobiDB-lite"/>
    </source>
</evidence>
<evidence type="ECO:0000256" key="5">
    <source>
        <dbReference type="ARBA" id="ARBA00022741"/>
    </source>
</evidence>
<gene>
    <name evidence="11 13" type="primary">kdpC</name>
    <name evidence="13" type="synonym">kdpC2</name>
    <name evidence="13" type="ORF">SCLAV_5514</name>
</gene>
<feature type="transmembrane region" description="Helical" evidence="11">
    <location>
        <begin position="20"/>
        <end position="42"/>
    </location>
</feature>
<comment type="subunit">
    <text evidence="11">The system is composed of three essential subunits: KdpA, KdpB and KdpC.</text>
</comment>
<dbReference type="InterPro" id="IPR003820">
    <property type="entry name" value="KdpC"/>
</dbReference>
<dbReference type="HAMAP" id="MF_00276">
    <property type="entry name" value="KdpC"/>
    <property type="match status" value="1"/>
</dbReference>
<accession>E2Q1F5</accession>
<name>E2Q1F5_STRCL</name>
<evidence type="ECO:0000256" key="3">
    <source>
        <dbReference type="ARBA" id="ARBA00022538"/>
    </source>
</evidence>
<comment type="function">
    <text evidence="11">Part of the high-affinity ATP-driven potassium transport (or Kdp) system, which catalyzes the hydrolysis of ATP coupled with the electrogenic transport of potassium into the cytoplasm. This subunit acts as a catalytic chaperone that increases the ATP-binding affinity of the ATP-hydrolyzing subunit KdpB by the formation of a transient KdpB/KdpC/ATP ternary complex.</text>
</comment>